<accession>A0ABP1FU93</accession>
<feature type="compositionally biased region" description="Polar residues" evidence="1">
    <location>
        <begin position="210"/>
        <end position="223"/>
    </location>
</feature>
<reference evidence="3 4" key="1">
    <citation type="submission" date="2024-06" db="EMBL/GenBank/DDBJ databases">
        <authorList>
            <person name="Kraege A."/>
            <person name="Thomma B."/>
        </authorList>
    </citation>
    <scope>NUCLEOTIDE SEQUENCE [LARGE SCALE GENOMIC DNA]</scope>
</reference>
<proteinExistence type="predicted"/>
<gene>
    <name evidence="3" type="primary">g3191</name>
    <name evidence="3" type="ORF">VP750_LOCUS2726</name>
</gene>
<evidence type="ECO:0000313" key="3">
    <source>
        <dbReference type="EMBL" id="CAL5221067.1"/>
    </source>
</evidence>
<feature type="transmembrane region" description="Helical" evidence="2">
    <location>
        <begin position="154"/>
        <end position="176"/>
    </location>
</feature>
<organism evidence="3 4">
    <name type="scientific">Coccomyxa viridis</name>
    <dbReference type="NCBI Taxonomy" id="1274662"/>
    <lineage>
        <taxon>Eukaryota</taxon>
        <taxon>Viridiplantae</taxon>
        <taxon>Chlorophyta</taxon>
        <taxon>core chlorophytes</taxon>
        <taxon>Trebouxiophyceae</taxon>
        <taxon>Trebouxiophyceae incertae sedis</taxon>
        <taxon>Coccomyxaceae</taxon>
        <taxon>Coccomyxa</taxon>
    </lineage>
</organism>
<evidence type="ECO:0000256" key="2">
    <source>
        <dbReference type="SAM" id="Phobius"/>
    </source>
</evidence>
<evidence type="ECO:0000256" key="1">
    <source>
        <dbReference type="SAM" id="MobiDB-lite"/>
    </source>
</evidence>
<protein>
    <submittedName>
        <fullName evidence="3">G3191 protein</fullName>
    </submittedName>
</protein>
<feature type="transmembrane region" description="Helical" evidence="2">
    <location>
        <begin position="21"/>
        <end position="42"/>
    </location>
</feature>
<dbReference type="PANTHER" id="PTHR35102">
    <property type="entry name" value="E3 UBIQUITIN-PROTEIN LIGASE"/>
    <property type="match status" value="1"/>
</dbReference>
<dbReference type="Proteomes" id="UP001497392">
    <property type="component" value="Unassembled WGS sequence"/>
</dbReference>
<sequence>MNKLYAWFKRKASSLLSLSTLRLVISSVGILYYVVVLGVQVTDPFWSYLKQGATPIKLSRSAAVGFSIGICPLIGISTGLCVLILLVSKSFFHGPMMLLANFVALPVNVALIVPFMRLGEVVLREKHLPLSPVSLKDIIFNHPGDALRGLGHAVLGWAITLVFIIAGLTVILKPVLTLLQKSLYKRAVDLEAGGSGAGLLEDDSASASSITEDLSMRRNSSASPGLAEGNRTRWGQVNGIT</sequence>
<name>A0ABP1FU93_9CHLO</name>
<keyword evidence="4" id="KW-1185">Reference proteome</keyword>
<feature type="region of interest" description="Disordered" evidence="1">
    <location>
        <begin position="210"/>
        <end position="231"/>
    </location>
</feature>
<comment type="caution">
    <text evidence="3">The sequence shown here is derived from an EMBL/GenBank/DDBJ whole genome shotgun (WGS) entry which is preliminary data.</text>
</comment>
<keyword evidence="2" id="KW-0812">Transmembrane</keyword>
<evidence type="ECO:0000313" key="4">
    <source>
        <dbReference type="Proteomes" id="UP001497392"/>
    </source>
</evidence>
<dbReference type="PANTHER" id="PTHR35102:SF1">
    <property type="entry name" value="E3 UBIQUITIN-PROTEIN LIGASE"/>
    <property type="match status" value="1"/>
</dbReference>
<dbReference type="EMBL" id="CAXHTA020000004">
    <property type="protein sequence ID" value="CAL5221067.1"/>
    <property type="molecule type" value="Genomic_DNA"/>
</dbReference>
<keyword evidence="2" id="KW-0472">Membrane</keyword>
<feature type="transmembrane region" description="Helical" evidence="2">
    <location>
        <begin position="98"/>
        <end position="116"/>
    </location>
</feature>
<feature type="transmembrane region" description="Helical" evidence="2">
    <location>
        <begin position="62"/>
        <end position="86"/>
    </location>
</feature>
<keyword evidence="2" id="KW-1133">Transmembrane helix</keyword>